<dbReference type="InterPro" id="IPR001633">
    <property type="entry name" value="EAL_dom"/>
</dbReference>
<dbReference type="SMART" id="SM00052">
    <property type="entry name" value="EAL"/>
    <property type="match status" value="1"/>
</dbReference>
<evidence type="ECO:0000256" key="1">
    <source>
        <dbReference type="SAM" id="Phobius"/>
    </source>
</evidence>
<dbReference type="Gene3D" id="3.20.20.450">
    <property type="entry name" value="EAL domain"/>
    <property type="match status" value="1"/>
</dbReference>
<protein>
    <recommendedName>
        <fullName evidence="2">EAL domain-containing protein</fullName>
    </recommendedName>
</protein>
<keyword evidence="1" id="KW-0472">Membrane</keyword>
<dbReference type="Proteomes" id="UP000251341">
    <property type="component" value="Unassembled WGS sequence"/>
</dbReference>
<dbReference type="InterPro" id="IPR050706">
    <property type="entry name" value="Cyclic-di-GMP_PDE-like"/>
</dbReference>
<dbReference type="RefSeq" id="WP_108401550.1">
    <property type="nucleotide sequence ID" value="NZ_NESP01000001.1"/>
</dbReference>
<reference evidence="3 4" key="1">
    <citation type="submission" date="2017-04" db="EMBL/GenBank/DDBJ databases">
        <title>Unexpected and diverse lifestyles within the genus Limnohabitans.</title>
        <authorList>
            <person name="Kasalicky V."/>
            <person name="Mehrshad M."/>
            <person name="Andrei S.-A."/>
            <person name="Salcher M."/>
            <person name="Kratochvilova H."/>
            <person name="Simek K."/>
            <person name="Ghai R."/>
        </authorList>
    </citation>
    <scope>NUCLEOTIDE SEQUENCE [LARGE SCALE GENOMIC DNA]</scope>
    <source>
        <strain evidence="3 4">MWH-C5</strain>
    </source>
</reference>
<feature type="transmembrane region" description="Helical" evidence="1">
    <location>
        <begin position="141"/>
        <end position="163"/>
    </location>
</feature>
<organism evidence="3 4">
    <name type="scientific">Limnohabitans curvus</name>
    <dbReference type="NCBI Taxonomy" id="323423"/>
    <lineage>
        <taxon>Bacteria</taxon>
        <taxon>Pseudomonadati</taxon>
        <taxon>Pseudomonadota</taxon>
        <taxon>Betaproteobacteria</taxon>
        <taxon>Burkholderiales</taxon>
        <taxon>Comamonadaceae</taxon>
        <taxon>Limnohabitans</taxon>
    </lineage>
</organism>
<sequence length="466" mass="51089">MSKKNMKLAVLVPAVLGTLVVISFLVFNAVRHCIIERNEVLVHSVAQNILPALLVNDTQQVQILMKALESYPGVESAELLSAEGASIASYAKAGKALEPMSASFELASAVSDPNQVHVMAPITFDSLIVANLHLSVNLWPIYLRIMTWLGVLLIVPTVIYVLIKQFRLKVRFQKVPTDGADDQGVAPFDMTHAVTVAMFDADISLEYQPIQRLSDGGLFGMEVVVCWHHPSGQTMHVSPADFVTLAEKNGICLPFEDWLLTTACTQAEAWQHQYGPLILTFNITAAQFKNPVFAQKIRAVCAQTQYPHQLLELEVNESVLKRHQHKAIANVRAFAEQGLSVTVDRFGLLQTSLDLLAVLPVHKVKLDSKLVKRMCHDAQVDQLVHATITQALAHDVQVMADGLELAQQRSSLQRMGCIFGQGSYFYSPMTASEFENFLVARPFAASAGDAFNMHGNGSKASGFSAA</sequence>
<dbReference type="InterPro" id="IPR033417">
    <property type="entry name" value="CHASE8"/>
</dbReference>
<dbReference type="PANTHER" id="PTHR33121:SF70">
    <property type="entry name" value="SIGNALING PROTEIN YKOW"/>
    <property type="match status" value="1"/>
</dbReference>
<dbReference type="PANTHER" id="PTHR33121">
    <property type="entry name" value="CYCLIC DI-GMP PHOSPHODIESTERASE PDEF"/>
    <property type="match status" value="1"/>
</dbReference>
<accession>A0A315FYH9</accession>
<dbReference type="AlphaFoldDB" id="A0A315FYH9"/>
<dbReference type="GO" id="GO:0071111">
    <property type="term" value="F:cyclic-guanylate-specific phosphodiesterase activity"/>
    <property type="evidence" value="ECO:0007669"/>
    <property type="project" value="InterPro"/>
</dbReference>
<name>A0A315FYH9_9BURK</name>
<proteinExistence type="predicted"/>
<keyword evidence="1" id="KW-0812">Transmembrane</keyword>
<keyword evidence="1" id="KW-1133">Transmembrane helix</keyword>
<dbReference type="Pfam" id="PF00563">
    <property type="entry name" value="EAL"/>
    <property type="match status" value="1"/>
</dbReference>
<comment type="caution">
    <text evidence="3">The sequence shown here is derived from an EMBL/GenBank/DDBJ whole genome shotgun (WGS) entry which is preliminary data.</text>
</comment>
<dbReference type="EMBL" id="NESP01000001">
    <property type="protein sequence ID" value="PUE58447.1"/>
    <property type="molecule type" value="Genomic_DNA"/>
</dbReference>
<evidence type="ECO:0000313" key="4">
    <source>
        <dbReference type="Proteomes" id="UP000251341"/>
    </source>
</evidence>
<dbReference type="SUPFAM" id="SSF141868">
    <property type="entry name" value="EAL domain-like"/>
    <property type="match status" value="1"/>
</dbReference>
<evidence type="ECO:0000313" key="3">
    <source>
        <dbReference type="EMBL" id="PUE58447.1"/>
    </source>
</evidence>
<feature type="domain" description="EAL" evidence="2">
    <location>
        <begin position="187"/>
        <end position="442"/>
    </location>
</feature>
<keyword evidence="4" id="KW-1185">Reference proteome</keyword>
<evidence type="ECO:0000259" key="2">
    <source>
        <dbReference type="PROSITE" id="PS50883"/>
    </source>
</evidence>
<dbReference type="PROSITE" id="PS50883">
    <property type="entry name" value="EAL"/>
    <property type="match status" value="1"/>
</dbReference>
<dbReference type="InterPro" id="IPR035919">
    <property type="entry name" value="EAL_sf"/>
</dbReference>
<gene>
    <name evidence="3" type="ORF">B9Z44_01840</name>
</gene>
<dbReference type="CDD" id="cd01948">
    <property type="entry name" value="EAL"/>
    <property type="match status" value="1"/>
</dbReference>
<dbReference type="Pfam" id="PF17152">
    <property type="entry name" value="CHASE8"/>
    <property type="match status" value="1"/>
</dbReference>